<dbReference type="EMBL" id="JAZGSY010000256">
    <property type="protein sequence ID" value="KAL1837871.1"/>
    <property type="molecule type" value="Genomic_DNA"/>
</dbReference>
<dbReference type="InterPro" id="IPR011598">
    <property type="entry name" value="bHLH_dom"/>
</dbReference>
<feature type="coiled-coil region" evidence="1">
    <location>
        <begin position="326"/>
        <end position="360"/>
    </location>
</feature>
<dbReference type="SMART" id="SM00353">
    <property type="entry name" value="HLH"/>
    <property type="match status" value="1"/>
</dbReference>
<evidence type="ECO:0000313" key="5">
    <source>
        <dbReference type="Proteomes" id="UP001583172"/>
    </source>
</evidence>
<dbReference type="Gene3D" id="4.10.280.10">
    <property type="entry name" value="Helix-loop-helix DNA-binding domain"/>
    <property type="match status" value="1"/>
</dbReference>
<dbReference type="Proteomes" id="UP001583172">
    <property type="component" value="Unassembled WGS sequence"/>
</dbReference>
<proteinExistence type="predicted"/>
<feature type="domain" description="BHLH" evidence="3">
    <location>
        <begin position="246"/>
        <end position="336"/>
    </location>
</feature>
<organism evidence="4 5">
    <name type="scientific">Humicola insolens</name>
    <name type="common">Soft-rot fungus</name>
    <dbReference type="NCBI Taxonomy" id="85995"/>
    <lineage>
        <taxon>Eukaryota</taxon>
        <taxon>Fungi</taxon>
        <taxon>Dikarya</taxon>
        <taxon>Ascomycota</taxon>
        <taxon>Pezizomycotina</taxon>
        <taxon>Sordariomycetes</taxon>
        <taxon>Sordariomycetidae</taxon>
        <taxon>Sordariales</taxon>
        <taxon>Chaetomiaceae</taxon>
        <taxon>Mycothermus</taxon>
    </lineage>
</organism>
<evidence type="ECO:0000313" key="4">
    <source>
        <dbReference type="EMBL" id="KAL1837871.1"/>
    </source>
</evidence>
<feature type="region of interest" description="Disordered" evidence="2">
    <location>
        <begin position="136"/>
        <end position="257"/>
    </location>
</feature>
<feature type="compositionally biased region" description="Low complexity" evidence="2">
    <location>
        <begin position="138"/>
        <end position="159"/>
    </location>
</feature>
<dbReference type="SUPFAM" id="SSF47459">
    <property type="entry name" value="HLH, helix-loop-helix DNA-binding domain"/>
    <property type="match status" value="1"/>
</dbReference>
<sequence length="379" mass="40895">MSGTTIDSSMPFDPFTTSFDASQFQTYGDFSPLLFDTEDLAADFSSNSASPSSPLSPALSASSLGFPVTDNWTPWDTEMSPEPETLFACPPEQTTMSPVINPMDLAVAAAIEAQQQQQQQLYFQPPQAVLTTFPSLNQQQPQQQQQQQQQQIMTSSTVPTLPPTPTSPIKDTTEKRYPSRTSLKRKSASGPSADEPPAKTPATTTTTTTTTRSSSVSQPSPSSQQQQQQQQTSTTRRSSAPSALGTKKTAHNMIEKRYRTNLNEKIARLRDAVPALRQMAQRNRLASLGANGNGNENLEDDAEEGTGVALFSTGAGATKLNKATILSKATEYILQLERRNQGLETENSALRGRMEGLEMLLMARGGAAPAAPAMVGGWN</sequence>
<keyword evidence="5" id="KW-1185">Reference proteome</keyword>
<feature type="compositionally biased region" description="Low complexity" evidence="2">
    <location>
        <begin position="200"/>
        <end position="243"/>
    </location>
</feature>
<feature type="compositionally biased region" description="Low complexity" evidence="2">
    <location>
        <begin position="45"/>
        <end position="63"/>
    </location>
</feature>
<dbReference type="InterPro" id="IPR036638">
    <property type="entry name" value="HLH_DNA-bd_sf"/>
</dbReference>
<dbReference type="Pfam" id="PF00010">
    <property type="entry name" value="HLH"/>
    <property type="match status" value="1"/>
</dbReference>
<dbReference type="PANTHER" id="PTHR47336">
    <property type="entry name" value="TRANSCRIPTION FACTOR HMS1-RELATED"/>
    <property type="match status" value="1"/>
</dbReference>
<evidence type="ECO:0000256" key="1">
    <source>
        <dbReference type="SAM" id="Coils"/>
    </source>
</evidence>
<feature type="region of interest" description="Disordered" evidence="2">
    <location>
        <begin position="43"/>
        <end position="63"/>
    </location>
</feature>
<dbReference type="PROSITE" id="PS50888">
    <property type="entry name" value="BHLH"/>
    <property type="match status" value="1"/>
</dbReference>
<keyword evidence="1" id="KW-0175">Coiled coil</keyword>
<name>A0ABR3V902_HUMIN</name>
<protein>
    <recommendedName>
        <fullName evidence="3">BHLH domain-containing protein</fullName>
    </recommendedName>
</protein>
<reference evidence="4 5" key="1">
    <citation type="journal article" date="2024" name="Commun. Biol.">
        <title>Comparative genomic analysis of thermophilic fungi reveals convergent evolutionary adaptations and gene losses.</title>
        <authorList>
            <person name="Steindorff A.S."/>
            <person name="Aguilar-Pontes M.V."/>
            <person name="Robinson A.J."/>
            <person name="Andreopoulos B."/>
            <person name="LaButti K."/>
            <person name="Kuo A."/>
            <person name="Mondo S."/>
            <person name="Riley R."/>
            <person name="Otillar R."/>
            <person name="Haridas S."/>
            <person name="Lipzen A."/>
            <person name="Grimwood J."/>
            <person name="Schmutz J."/>
            <person name="Clum A."/>
            <person name="Reid I.D."/>
            <person name="Moisan M.C."/>
            <person name="Butler G."/>
            <person name="Nguyen T.T.M."/>
            <person name="Dewar K."/>
            <person name="Conant G."/>
            <person name="Drula E."/>
            <person name="Henrissat B."/>
            <person name="Hansel C."/>
            <person name="Singer S."/>
            <person name="Hutchinson M.I."/>
            <person name="de Vries R.P."/>
            <person name="Natvig D.O."/>
            <person name="Powell A.J."/>
            <person name="Tsang A."/>
            <person name="Grigoriev I.V."/>
        </authorList>
    </citation>
    <scope>NUCLEOTIDE SEQUENCE [LARGE SCALE GENOMIC DNA]</scope>
    <source>
        <strain evidence="4 5">CBS 620.91</strain>
    </source>
</reference>
<gene>
    <name evidence="4" type="ORF">VTJ49DRAFT_3297</name>
</gene>
<accession>A0ABR3V902</accession>
<dbReference type="PANTHER" id="PTHR47336:SF2">
    <property type="entry name" value="TRANSCRIPTION FACTOR HMS1-RELATED"/>
    <property type="match status" value="1"/>
</dbReference>
<dbReference type="InterPro" id="IPR052099">
    <property type="entry name" value="Regulatory_TF_Diverse"/>
</dbReference>
<evidence type="ECO:0000256" key="2">
    <source>
        <dbReference type="SAM" id="MobiDB-lite"/>
    </source>
</evidence>
<evidence type="ECO:0000259" key="3">
    <source>
        <dbReference type="PROSITE" id="PS50888"/>
    </source>
</evidence>
<comment type="caution">
    <text evidence="4">The sequence shown here is derived from an EMBL/GenBank/DDBJ whole genome shotgun (WGS) entry which is preliminary data.</text>
</comment>